<sequence length="227" mass="26060">MARILIVEDDRLLNEGLAYALGNENYDILSAFSSEEGLIAYRSHEVHLIILDNNLPDKSGMELCKEIRQISTVPILFLTAKDTEQDMIAGFESGADDYIAKPFSMAVLSQRIKAILRRGGGEENPQLFSYKDLIIHYDKMKVYKHNREIKLTTTEFKLLTILSRHNKMVLTRQMILEKLWDLDGIFVDENTLSVNIKRLRNKIEDDPKQNVYIKTVFGIGYTWGSEG</sequence>
<dbReference type="PANTHER" id="PTHR48111">
    <property type="entry name" value="REGULATOR OF RPOS"/>
    <property type="match status" value="1"/>
</dbReference>
<dbReference type="Gene3D" id="3.40.50.2300">
    <property type="match status" value="1"/>
</dbReference>
<dbReference type="Pfam" id="PF00486">
    <property type="entry name" value="Trans_reg_C"/>
    <property type="match status" value="1"/>
</dbReference>
<reference evidence="10 11" key="1">
    <citation type="submission" date="2017-08" db="EMBL/GenBank/DDBJ databases">
        <title>Substantial Increase in Enzyme Production by Combined Drug-Resistance Mutations in Paenibacillus agaridevorans.</title>
        <authorList>
            <person name="Tanaka Y."/>
            <person name="Funane K."/>
            <person name="Hosaka T."/>
            <person name="Shiwa Y."/>
            <person name="Fujita N."/>
            <person name="Miyazaki T."/>
            <person name="Yoshikawa H."/>
            <person name="Murakami K."/>
            <person name="Kasahara K."/>
            <person name="Inaoka T."/>
            <person name="Hiraga Y."/>
            <person name="Ochi K."/>
        </authorList>
    </citation>
    <scope>NUCLEOTIDE SEQUENCE [LARGE SCALE GENOMIC DNA]</scope>
    <source>
        <strain evidence="10 11">T-3040</strain>
    </source>
</reference>
<keyword evidence="4 7" id="KW-0238">DNA-binding</keyword>
<dbReference type="PROSITE" id="PS50110">
    <property type="entry name" value="RESPONSE_REGULATORY"/>
    <property type="match status" value="1"/>
</dbReference>
<accession>A0A2R5EW18</accession>
<proteinExistence type="predicted"/>
<dbReference type="InterPro" id="IPR011006">
    <property type="entry name" value="CheY-like_superfamily"/>
</dbReference>
<feature type="domain" description="Response regulatory" evidence="8">
    <location>
        <begin position="3"/>
        <end position="116"/>
    </location>
</feature>
<dbReference type="InterPro" id="IPR036388">
    <property type="entry name" value="WH-like_DNA-bd_sf"/>
</dbReference>
<dbReference type="GO" id="GO:0000156">
    <property type="term" value="F:phosphorelay response regulator activity"/>
    <property type="evidence" value="ECO:0007669"/>
    <property type="project" value="TreeGrafter"/>
</dbReference>
<evidence type="ECO:0000256" key="5">
    <source>
        <dbReference type="ARBA" id="ARBA00023163"/>
    </source>
</evidence>
<dbReference type="EMBL" id="BDQX01000315">
    <property type="protein sequence ID" value="GBG10315.1"/>
    <property type="molecule type" value="Genomic_DNA"/>
</dbReference>
<dbReference type="GO" id="GO:0000976">
    <property type="term" value="F:transcription cis-regulatory region binding"/>
    <property type="evidence" value="ECO:0007669"/>
    <property type="project" value="TreeGrafter"/>
</dbReference>
<dbReference type="Gene3D" id="1.10.10.10">
    <property type="entry name" value="Winged helix-like DNA-binding domain superfamily/Winged helix DNA-binding domain"/>
    <property type="match status" value="1"/>
</dbReference>
<dbReference type="GO" id="GO:0032993">
    <property type="term" value="C:protein-DNA complex"/>
    <property type="evidence" value="ECO:0007669"/>
    <property type="project" value="TreeGrafter"/>
</dbReference>
<evidence type="ECO:0000256" key="4">
    <source>
        <dbReference type="ARBA" id="ARBA00023125"/>
    </source>
</evidence>
<dbReference type="InterPro" id="IPR039420">
    <property type="entry name" value="WalR-like"/>
</dbReference>
<evidence type="ECO:0000256" key="3">
    <source>
        <dbReference type="ARBA" id="ARBA00023015"/>
    </source>
</evidence>
<feature type="modified residue" description="4-aspartylphosphate" evidence="6">
    <location>
        <position position="52"/>
    </location>
</feature>
<dbReference type="InterPro" id="IPR001789">
    <property type="entry name" value="Sig_transdc_resp-reg_receiver"/>
</dbReference>
<dbReference type="PANTHER" id="PTHR48111:SF73">
    <property type="entry name" value="ALKALINE PHOSPHATASE SYNTHESIS TRANSCRIPTIONAL REGULATORY PROTEIN PHOP"/>
    <property type="match status" value="1"/>
</dbReference>
<evidence type="ECO:0000256" key="6">
    <source>
        <dbReference type="PROSITE-ProRule" id="PRU00169"/>
    </source>
</evidence>
<organism evidence="10 11">
    <name type="scientific">Paenibacillus agaridevorans</name>
    <dbReference type="NCBI Taxonomy" id="171404"/>
    <lineage>
        <taxon>Bacteria</taxon>
        <taxon>Bacillati</taxon>
        <taxon>Bacillota</taxon>
        <taxon>Bacilli</taxon>
        <taxon>Bacillales</taxon>
        <taxon>Paenibacillaceae</taxon>
        <taxon>Paenibacillus</taxon>
    </lineage>
</organism>
<dbReference type="InterPro" id="IPR001867">
    <property type="entry name" value="OmpR/PhoB-type_DNA-bd"/>
</dbReference>
<evidence type="ECO:0000256" key="1">
    <source>
        <dbReference type="ARBA" id="ARBA00022553"/>
    </source>
</evidence>
<gene>
    <name evidence="10" type="ORF">PAT3040_05043</name>
</gene>
<feature type="DNA-binding region" description="OmpR/PhoB-type" evidence="7">
    <location>
        <begin position="125"/>
        <end position="225"/>
    </location>
</feature>
<dbReference type="GO" id="GO:0006355">
    <property type="term" value="P:regulation of DNA-templated transcription"/>
    <property type="evidence" value="ECO:0007669"/>
    <property type="project" value="InterPro"/>
</dbReference>
<dbReference type="PROSITE" id="PS51755">
    <property type="entry name" value="OMPR_PHOB"/>
    <property type="match status" value="1"/>
</dbReference>
<evidence type="ECO:0000256" key="7">
    <source>
        <dbReference type="PROSITE-ProRule" id="PRU01091"/>
    </source>
</evidence>
<dbReference type="SMART" id="SM00448">
    <property type="entry name" value="REC"/>
    <property type="match status" value="1"/>
</dbReference>
<keyword evidence="2" id="KW-0902">Two-component regulatory system</keyword>
<dbReference type="SUPFAM" id="SSF52172">
    <property type="entry name" value="CheY-like"/>
    <property type="match status" value="1"/>
</dbReference>
<dbReference type="SMART" id="SM00862">
    <property type="entry name" value="Trans_reg_C"/>
    <property type="match status" value="1"/>
</dbReference>
<dbReference type="RefSeq" id="WP_108994833.1">
    <property type="nucleotide sequence ID" value="NZ_BDQX01000315.1"/>
</dbReference>
<feature type="domain" description="OmpR/PhoB-type" evidence="9">
    <location>
        <begin position="125"/>
        <end position="225"/>
    </location>
</feature>
<keyword evidence="3" id="KW-0805">Transcription regulation</keyword>
<dbReference type="Gene3D" id="6.10.250.690">
    <property type="match status" value="1"/>
</dbReference>
<name>A0A2R5EW18_9BACL</name>
<dbReference type="AlphaFoldDB" id="A0A2R5EW18"/>
<dbReference type="CDD" id="cd00383">
    <property type="entry name" value="trans_reg_C"/>
    <property type="match status" value="1"/>
</dbReference>
<dbReference type="CDD" id="cd17574">
    <property type="entry name" value="REC_OmpR"/>
    <property type="match status" value="1"/>
</dbReference>
<protein>
    <submittedName>
        <fullName evidence="10">DNA-binding response regulator</fullName>
    </submittedName>
</protein>
<keyword evidence="11" id="KW-1185">Reference proteome</keyword>
<evidence type="ECO:0000313" key="10">
    <source>
        <dbReference type="EMBL" id="GBG10315.1"/>
    </source>
</evidence>
<dbReference type="Pfam" id="PF00072">
    <property type="entry name" value="Response_reg"/>
    <property type="match status" value="1"/>
</dbReference>
<dbReference type="Proteomes" id="UP000245202">
    <property type="component" value="Unassembled WGS sequence"/>
</dbReference>
<dbReference type="GO" id="GO:0005829">
    <property type="term" value="C:cytosol"/>
    <property type="evidence" value="ECO:0007669"/>
    <property type="project" value="TreeGrafter"/>
</dbReference>
<keyword evidence="5" id="KW-0804">Transcription</keyword>
<keyword evidence="1 6" id="KW-0597">Phosphoprotein</keyword>
<evidence type="ECO:0000313" key="11">
    <source>
        <dbReference type="Proteomes" id="UP000245202"/>
    </source>
</evidence>
<comment type="caution">
    <text evidence="10">The sequence shown here is derived from an EMBL/GenBank/DDBJ whole genome shotgun (WGS) entry which is preliminary data.</text>
</comment>
<evidence type="ECO:0000259" key="9">
    <source>
        <dbReference type="PROSITE" id="PS51755"/>
    </source>
</evidence>
<evidence type="ECO:0000259" key="8">
    <source>
        <dbReference type="PROSITE" id="PS50110"/>
    </source>
</evidence>
<evidence type="ECO:0000256" key="2">
    <source>
        <dbReference type="ARBA" id="ARBA00023012"/>
    </source>
</evidence>